<dbReference type="Gene3D" id="1.10.3810.10">
    <property type="entry name" value="Biosynthetic peptidoglycan transglycosylase-like"/>
    <property type="match status" value="1"/>
</dbReference>
<comment type="catalytic activity">
    <reaction evidence="17">
        <text>[GlcNAc-(1-&gt;4)-Mur2Ac(oyl-L-Ala-gamma-D-Glu-L-Lys-D-Ala-D-Ala)](n)-di-trans,octa-cis-undecaprenyl diphosphate + beta-D-GlcNAc-(1-&gt;4)-Mur2Ac(oyl-L-Ala-gamma-D-Glu-L-Lys-D-Ala-D-Ala)-di-trans,octa-cis-undecaprenyl diphosphate = [GlcNAc-(1-&gt;4)-Mur2Ac(oyl-L-Ala-gamma-D-Glu-L-Lys-D-Ala-D-Ala)](n+1)-di-trans,octa-cis-undecaprenyl diphosphate + di-trans,octa-cis-undecaprenyl diphosphate + H(+)</text>
        <dbReference type="Rhea" id="RHEA:23708"/>
        <dbReference type="Rhea" id="RHEA-COMP:9602"/>
        <dbReference type="Rhea" id="RHEA-COMP:9603"/>
        <dbReference type="ChEBI" id="CHEBI:15378"/>
        <dbReference type="ChEBI" id="CHEBI:58405"/>
        <dbReference type="ChEBI" id="CHEBI:60033"/>
        <dbReference type="ChEBI" id="CHEBI:78435"/>
        <dbReference type="EC" id="2.4.99.28"/>
    </reaction>
</comment>
<keyword evidence="21" id="KW-1185">Reference proteome</keyword>
<comment type="similarity">
    <text evidence="4">In the N-terminal section; belongs to the glycosyltransferase 51 family.</text>
</comment>
<keyword evidence="7" id="KW-0645">Protease</keyword>
<evidence type="ECO:0000313" key="20">
    <source>
        <dbReference type="EMBL" id="GAA4802835.1"/>
    </source>
</evidence>
<evidence type="ECO:0000256" key="10">
    <source>
        <dbReference type="ARBA" id="ARBA00022801"/>
    </source>
</evidence>
<comment type="subcellular location">
    <subcellularLocation>
        <location evidence="1">Cell membrane</location>
    </subcellularLocation>
</comment>
<dbReference type="InterPro" id="IPR001264">
    <property type="entry name" value="Glyco_trans_51"/>
</dbReference>
<dbReference type="InterPro" id="IPR023346">
    <property type="entry name" value="Lysozyme-like_dom_sf"/>
</dbReference>
<dbReference type="EMBL" id="BAABJW010000001">
    <property type="protein sequence ID" value="GAA4802835.1"/>
    <property type="molecule type" value="Genomic_DNA"/>
</dbReference>
<dbReference type="InterPro" id="IPR012338">
    <property type="entry name" value="Beta-lactam/transpept-like"/>
</dbReference>
<keyword evidence="9" id="KW-0808">Transferase</keyword>
<keyword evidence="11" id="KW-0133">Cell shape</keyword>
<dbReference type="InterPro" id="IPR036950">
    <property type="entry name" value="PBP_transglycosylase"/>
</dbReference>
<feature type="domain" description="Penicillin-binding protein transpeptidase" evidence="18">
    <location>
        <begin position="446"/>
        <end position="704"/>
    </location>
</feature>
<keyword evidence="10" id="KW-0378">Hydrolase</keyword>
<dbReference type="PANTHER" id="PTHR32282">
    <property type="entry name" value="BINDING PROTEIN TRANSPEPTIDASE, PUTATIVE-RELATED"/>
    <property type="match status" value="1"/>
</dbReference>
<evidence type="ECO:0000256" key="3">
    <source>
        <dbReference type="ARBA" id="ARBA00007090"/>
    </source>
</evidence>
<dbReference type="SUPFAM" id="SSF56601">
    <property type="entry name" value="beta-lactamase/transpeptidase-like"/>
    <property type="match status" value="1"/>
</dbReference>
<comment type="pathway">
    <text evidence="2">Cell wall biogenesis; peptidoglycan biosynthesis.</text>
</comment>
<evidence type="ECO:0000256" key="7">
    <source>
        <dbReference type="ARBA" id="ARBA00022670"/>
    </source>
</evidence>
<keyword evidence="8" id="KW-0328">Glycosyltransferase</keyword>
<keyword evidence="13" id="KW-0472">Membrane</keyword>
<evidence type="ECO:0000256" key="1">
    <source>
        <dbReference type="ARBA" id="ARBA00004236"/>
    </source>
</evidence>
<evidence type="ECO:0000256" key="11">
    <source>
        <dbReference type="ARBA" id="ARBA00022960"/>
    </source>
</evidence>
<name>A0ABP9C2Y8_9FLAO</name>
<organism evidence="20 21">
    <name type="scientific">Litoribaculum gwangyangense</name>
    <dbReference type="NCBI Taxonomy" id="1130722"/>
    <lineage>
        <taxon>Bacteria</taxon>
        <taxon>Pseudomonadati</taxon>
        <taxon>Bacteroidota</taxon>
        <taxon>Flavobacteriia</taxon>
        <taxon>Flavobacteriales</taxon>
        <taxon>Flavobacteriaceae</taxon>
        <taxon>Litoribaculum</taxon>
    </lineage>
</organism>
<dbReference type="Proteomes" id="UP001501433">
    <property type="component" value="Unassembled WGS sequence"/>
</dbReference>
<feature type="domain" description="Glycosyl transferase family 51" evidence="19">
    <location>
        <begin position="80"/>
        <end position="256"/>
    </location>
</feature>
<evidence type="ECO:0000256" key="2">
    <source>
        <dbReference type="ARBA" id="ARBA00004752"/>
    </source>
</evidence>
<keyword evidence="6" id="KW-0121">Carboxypeptidase</keyword>
<evidence type="ECO:0000259" key="19">
    <source>
        <dbReference type="Pfam" id="PF00912"/>
    </source>
</evidence>
<keyword evidence="12" id="KW-0573">Peptidoglycan synthesis</keyword>
<evidence type="ECO:0000256" key="5">
    <source>
        <dbReference type="ARBA" id="ARBA00022475"/>
    </source>
</evidence>
<evidence type="ECO:0000256" key="8">
    <source>
        <dbReference type="ARBA" id="ARBA00022676"/>
    </source>
</evidence>
<evidence type="ECO:0000256" key="16">
    <source>
        <dbReference type="ARBA" id="ARBA00034000"/>
    </source>
</evidence>
<keyword evidence="5" id="KW-1003">Cell membrane</keyword>
<dbReference type="InterPro" id="IPR001460">
    <property type="entry name" value="PCN-bd_Tpept"/>
</dbReference>
<sequence length="788" mass="89762">MYREVFIKKEYMAKAKKNQTATQDFSKYIRWFWKLFLGGLLIVLFAFLLASWGVFGEMPDHTVLENPKTNLATEIISSDGKTLGKFYFNDNRTPVSYEELPQNLVDALIATEDARFQKHSGVDARGTLRAMLTLGSGGGASTISQQLAKQLFHGEGSSNIIERVLQKVKEWIIAIRLERQYTKEEIIAQYFNIYDFGNNADGIRSASRIYFNKEPKDLNLKESAMLVGMFKNSSLYNPRRNPVGVKNRRNVVLAQMYKYDYIDEKLKDSLQNTELDLDYSPESHREGIATYFRGYLDGFMKEWIKNNPKPDGTKWNLYNDGLKIYTTIDSRMQKYAEDAVEQHMPRLQAEFFHQNTPQRNPTAPFLELDQNEITDLLNRSMKQSERWRHMKYDLRKDDKEIIESFQKPIQMSVFAWKDGKPSEIDTIMKPMDSMRYYKSFLRTGMMSMDPQTGHVKAWVGGMNYRHFQYDMVKQGKRQIGSTFKPFVYTAAIDQLHYSPCDQFPDTPFCIEAGKFGNPEEWCPKNSGGDYGGQRTLKDALANSVNTITARLIDKVGPQTVVDLAKKLGIESQMLPVPSIALGTPDISVYEMVGAYAAFANQGVYTKPVMVTNIEDKNGTILYQFKPETRDVISEETAYVTVKLMEGVTQSGSGVRLRGKGADAYRADYREIVTGYPYEFTNPIAGKTGTTQNQSDGWFMGMVPNLVTGVWVGGEDRAVHFPTITYGQGAAMALPIWGLYMKSCYADKELNVSKEDFVAPENLSINIDCSQMSSQDLDKENEKPKDLEF</sequence>
<protein>
    <submittedName>
        <fullName evidence="20">Transglycosylase domain-containing protein</fullName>
    </submittedName>
</protein>
<evidence type="ECO:0000256" key="15">
    <source>
        <dbReference type="ARBA" id="ARBA00023316"/>
    </source>
</evidence>
<dbReference type="Pfam" id="PF00905">
    <property type="entry name" value="Transpeptidase"/>
    <property type="match status" value="1"/>
</dbReference>
<evidence type="ECO:0000256" key="13">
    <source>
        <dbReference type="ARBA" id="ARBA00023136"/>
    </source>
</evidence>
<keyword evidence="14" id="KW-0511">Multifunctional enzyme</keyword>
<evidence type="ECO:0000256" key="4">
    <source>
        <dbReference type="ARBA" id="ARBA00007739"/>
    </source>
</evidence>
<gene>
    <name evidence="20" type="ORF">GCM10023330_06230</name>
</gene>
<dbReference type="PANTHER" id="PTHR32282:SF11">
    <property type="entry name" value="PENICILLIN-BINDING PROTEIN 1B"/>
    <property type="match status" value="1"/>
</dbReference>
<evidence type="ECO:0000313" key="21">
    <source>
        <dbReference type="Proteomes" id="UP001501433"/>
    </source>
</evidence>
<evidence type="ECO:0000256" key="14">
    <source>
        <dbReference type="ARBA" id="ARBA00023268"/>
    </source>
</evidence>
<evidence type="ECO:0000259" key="18">
    <source>
        <dbReference type="Pfam" id="PF00905"/>
    </source>
</evidence>
<accession>A0ABP9C2Y8</accession>
<proteinExistence type="inferred from homology"/>
<dbReference type="InterPro" id="IPR050396">
    <property type="entry name" value="Glycosyltr_51/Transpeptidase"/>
</dbReference>
<dbReference type="Gene3D" id="3.40.710.10">
    <property type="entry name" value="DD-peptidase/beta-lactamase superfamily"/>
    <property type="match status" value="2"/>
</dbReference>
<comment type="catalytic activity">
    <reaction evidence="16">
        <text>Preferential cleavage: (Ac)2-L-Lys-D-Ala-|-D-Ala. Also transpeptidation of peptidyl-alanyl moieties that are N-acyl substituents of D-alanine.</text>
        <dbReference type="EC" id="3.4.16.4"/>
    </reaction>
</comment>
<evidence type="ECO:0000256" key="6">
    <source>
        <dbReference type="ARBA" id="ARBA00022645"/>
    </source>
</evidence>
<reference evidence="21" key="1">
    <citation type="journal article" date="2019" name="Int. J. Syst. Evol. Microbiol.">
        <title>The Global Catalogue of Microorganisms (GCM) 10K type strain sequencing project: providing services to taxonomists for standard genome sequencing and annotation.</title>
        <authorList>
            <consortium name="The Broad Institute Genomics Platform"/>
            <consortium name="The Broad Institute Genome Sequencing Center for Infectious Disease"/>
            <person name="Wu L."/>
            <person name="Ma J."/>
        </authorList>
    </citation>
    <scope>NUCLEOTIDE SEQUENCE [LARGE SCALE GENOMIC DNA]</scope>
    <source>
        <strain evidence="21">JCM 18325</strain>
    </source>
</reference>
<keyword evidence="15" id="KW-0961">Cell wall biogenesis/degradation</keyword>
<dbReference type="SUPFAM" id="SSF53955">
    <property type="entry name" value="Lysozyme-like"/>
    <property type="match status" value="1"/>
</dbReference>
<evidence type="ECO:0000256" key="12">
    <source>
        <dbReference type="ARBA" id="ARBA00022984"/>
    </source>
</evidence>
<comment type="caution">
    <text evidence="20">The sequence shown here is derived from an EMBL/GenBank/DDBJ whole genome shotgun (WGS) entry which is preliminary data.</text>
</comment>
<evidence type="ECO:0000256" key="17">
    <source>
        <dbReference type="ARBA" id="ARBA00049902"/>
    </source>
</evidence>
<comment type="similarity">
    <text evidence="3">In the C-terminal section; belongs to the transpeptidase family.</text>
</comment>
<dbReference type="Pfam" id="PF00912">
    <property type="entry name" value="Transgly"/>
    <property type="match status" value="1"/>
</dbReference>
<evidence type="ECO:0000256" key="9">
    <source>
        <dbReference type="ARBA" id="ARBA00022679"/>
    </source>
</evidence>